<name>A0AAU9JEX9_9CILI</name>
<evidence type="ECO:0000313" key="1">
    <source>
        <dbReference type="EMBL" id="CAG9320234.1"/>
    </source>
</evidence>
<dbReference type="InterPro" id="IPR032675">
    <property type="entry name" value="LRR_dom_sf"/>
</dbReference>
<dbReference type="Proteomes" id="UP001162131">
    <property type="component" value="Unassembled WGS sequence"/>
</dbReference>
<dbReference type="PANTHER" id="PTHR46761">
    <property type="entry name" value="RAN GTPASE-ACTIVATING PROTEIN 1"/>
    <property type="match status" value="1"/>
</dbReference>
<organism evidence="1 2">
    <name type="scientific">Blepharisma stoltei</name>
    <dbReference type="NCBI Taxonomy" id="1481888"/>
    <lineage>
        <taxon>Eukaryota</taxon>
        <taxon>Sar</taxon>
        <taxon>Alveolata</taxon>
        <taxon>Ciliophora</taxon>
        <taxon>Postciliodesmatophora</taxon>
        <taxon>Heterotrichea</taxon>
        <taxon>Heterotrichida</taxon>
        <taxon>Blepharismidae</taxon>
        <taxon>Blepharisma</taxon>
    </lineage>
</organism>
<dbReference type="Gene3D" id="3.80.10.10">
    <property type="entry name" value="Ribonuclease Inhibitor"/>
    <property type="match status" value="2"/>
</dbReference>
<dbReference type="GO" id="GO:0005096">
    <property type="term" value="F:GTPase activator activity"/>
    <property type="evidence" value="ECO:0007669"/>
    <property type="project" value="InterPro"/>
</dbReference>
<dbReference type="InterPro" id="IPR001611">
    <property type="entry name" value="Leu-rich_rpt"/>
</dbReference>
<evidence type="ECO:0000313" key="2">
    <source>
        <dbReference type="Proteomes" id="UP001162131"/>
    </source>
</evidence>
<dbReference type="EMBL" id="CAJZBQ010000024">
    <property type="protein sequence ID" value="CAG9320234.1"/>
    <property type="molecule type" value="Genomic_DNA"/>
</dbReference>
<protein>
    <submittedName>
        <fullName evidence="1">Uncharacterized protein</fullName>
    </submittedName>
</protein>
<sequence>MASLSSLQGVIDMQSLLISEHKRLHDFMNDELPQQIDQAVNELISKIRAQADSFHSAATSMVESKIFLIEEAIKLIEFGSQLPDALNFPIHMPSSSIFRAHLEVLNFKFDINNLMHLTVGFVQSSADVTLPENLKPVSNYYRRTEQTMNSEVRQIYKQVLESRGELNNLTLNNNPKPLDCQHLGFLLSYTSNLKILNLDSKNIGPSGVLHLAKGLKDCTTLELLNLRSNNIGPDGAAHLSAALSALENLKSLYLTANSLGDEGVSHLIKAFPSLLCLNELSLSANMITVNGAICLSKSLDKLSNLGSLNLSDNYLGKGGIAYLSKKFVKMPQLGKVFIGGNAYGCEIEVHKNTKVLFY</sequence>
<reference evidence="1" key="1">
    <citation type="submission" date="2021-09" db="EMBL/GenBank/DDBJ databases">
        <authorList>
            <consortium name="AG Swart"/>
            <person name="Singh M."/>
            <person name="Singh A."/>
            <person name="Seah K."/>
            <person name="Emmerich C."/>
        </authorList>
    </citation>
    <scope>NUCLEOTIDE SEQUENCE</scope>
    <source>
        <strain evidence="1">ATCC30299</strain>
    </source>
</reference>
<dbReference type="AlphaFoldDB" id="A0AAU9JEX9"/>
<proteinExistence type="predicted"/>
<comment type="caution">
    <text evidence="1">The sequence shown here is derived from an EMBL/GenBank/DDBJ whole genome shotgun (WGS) entry which is preliminary data.</text>
</comment>
<dbReference type="PANTHER" id="PTHR46761:SF2">
    <property type="entry name" value="RAN GTPASE-ACTIVATING PROTEIN 1"/>
    <property type="match status" value="1"/>
</dbReference>
<dbReference type="Pfam" id="PF13516">
    <property type="entry name" value="LRR_6"/>
    <property type="match status" value="2"/>
</dbReference>
<gene>
    <name evidence="1" type="ORF">BSTOLATCC_MIC25465</name>
</gene>
<keyword evidence="2" id="KW-1185">Reference proteome</keyword>
<dbReference type="SUPFAM" id="SSF52047">
    <property type="entry name" value="RNI-like"/>
    <property type="match status" value="1"/>
</dbReference>
<dbReference type="SMART" id="SM00368">
    <property type="entry name" value="LRR_RI"/>
    <property type="match status" value="5"/>
</dbReference>
<dbReference type="InterPro" id="IPR045203">
    <property type="entry name" value="RanGAP1/2"/>
</dbReference>
<accession>A0AAU9JEX9</accession>